<comment type="caution">
    <text evidence="2">The sequence shown here is derived from an EMBL/GenBank/DDBJ whole genome shotgun (WGS) entry which is preliminary data.</text>
</comment>
<reference evidence="2 3" key="1">
    <citation type="submission" date="2019-02" db="EMBL/GenBank/DDBJ databases">
        <title>Kribbella capetownensis sp. nov. and Kribbella speibonae sp. nov., isolated from soil.</title>
        <authorList>
            <person name="Curtis S.M."/>
            <person name="Norton I."/>
            <person name="Everest G.J."/>
            <person name="Meyers P.R."/>
        </authorList>
    </citation>
    <scope>NUCLEOTIDE SEQUENCE [LARGE SCALE GENOMIC DNA]</scope>
    <source>
        <strain evidence="2 3">NRRL B-24813</strain>
    </source>
</reference>
<feature type="region of interest" description="Disordered" evidence="1">
    <location>
        <begin position="61"/>
        <end position="97"/>
    </location>
</feature>
<proteinExistence type="predicted"/>
<feature type="region of interest" description="Disordered" evidence="1">
    <location>
        <begin position="1"/>
        <end position="25"/>
    </location>
</feature>
<dbReference type="AlphaFoldDB" id="A0A4R0JZ27"/>
<protein>
    <submittedName>
        <fullName evidence="2">Uncharacterized protein</fullName>
    </submittedName>
</protein>
<organism evidence="2 3">
    <name type="scientific">Kribbella pittospori</name>
    <dbReference type="NCBI Taxonomy" id="722689"/>
    <lineage>
        <taxon>Bacteria</taxon>
        <taxon>Bacillati</taxon>
        <taxon>Actinomycetota</taxon>
        <taxon>Actinomycetes</taxon>
        <taxon>Propionibacteriales</taxon>
        <taxon>Kribbellaceae</taxon>
        <taxon>Kribbella</taxon>
    </lineage>
</organism>
<keyword evidence="3" id="KW-1185">Reference proteome</keyword>
<gene>
    <name evidence="2" type="ORF">E0H73_39985</name>
</gene>
<feature type="compositionally biased region" description="Basic and acidic residues" evidence="1">
    <location>
        <begin position="7"/>
        <end position="25"/>
    </location>
</feature>
<sequence length="97" mass="10720">MNDETAATDRREECEPDHRTGAHNDLRDWSVERVIALLDAAIESAGERLARSAGLWDDTPSQALARRTGRKVAPQREASSARSLLDDSIDAHDLELP</sequence>
<evidence type="ECO:0000313" key="2">
    <source>
        <dbReference type="EMBL" id="TCC52120.1"/>
    </source>
</evidence>
<dbReference type="OrthoDB" id="9999278at2"/>
<dbReference type="EMBL" id="SJKB01000021">
    <property type="protein sequence ID" value="TCC52120.1"/>
    <property type="molecule type" value="Genomic_DNA"/>
</dbReference>
<name>A0A4R0JZ27_9ACTN</name>
<evidence type="ECO:0000256" key="1">
    <source>
        <dbReference type="SAM" id="MobiDB-lite"/>
    </source>
</evidence>
<evidence type="ECO:0000313" key="3">
    <source>
        <dbReference type="Proteomes" id="UP000291144"/>
    </source>
</evidence>
<accession>A0A4R0JZ27</accession>
<dbReference type="Proteomes" id="UP000291144">
    <property type="component" value="Unassembled WGS sequence"/>
</dbReference>
<dbReference type="RefSeq" id="WP_131365554.1">
    <property type="nucleotide sequence ID" value="NZ_SJKB01000021.1"/>
</dbReference>